<dbReference type="SUPFAM" id="SSF81665">
    <property type="entry name" value="Calcium ATPase, transmembrane domain M"/>
    <property type="match status" value="1"/>
</dbReference>
<dbReference type="InterPro" id="IPR023299">
    <property type="entry name" value="ATPase_P-typ_cyto_dom_N"/>
</dbReference>
<feature type="transmembrane region" description="Helical" evidence="11">
    <location>
        <begin position="805"/>
        <end position="827"/>
    </location>
</feature>
<comment type="subcellular location">
    <subcellularLocation>
        <location evidence="1">Cell membrane</location>
        <topology evidence="1">Multi-pass membrane protein</topology>
    </subcellularLocation>
</comment>
<feature type="transmembrane region" description="Helical" evidence="11">
    <location>
        <begin position="839"/>
        <end position="858"/>
    </location>
</feature>
<dbReference type="SUPFAM" id="SSF81653">
    <property type="entry name" value="Calcium ATPase, transduction domain A"/>
    <property type="match status" value="1"/>
</dbReference>
<dbReference type="SFLD" id="SFLDS00003">
    <property type="entry name" value="Haloacid_Dehalogenase"/>
    <property type="match status" value="1"/>
</dbReference>
<dbReference type="CDD" id="cd02080">
    <property type="entry name" value="P-type_ATPase_cation"/>
    <property type="match status" value="1"/>
</dbReference>
<evidence type="ECO:0000256" key="1">
    <source>
        <dbReference type="ARBA" id="ARBA00004651"/>
    </source>
</evidence>
<evidence type="ECO:0000256" key="10">
    <source>
        <dbReference type="SAM" id="MobiDB-lite"/>
    </source>
</evidence>
<dbReference type="InterPro" id="IPR001757">
    <property type="entry name" value="P_typ_ATPase"/>
</dbReference>
<dbReference type="RefSeq" id="WP_213041984.1">
    <property type="nucleotide sequence ID" value="NZ_CAJNBJ010000005.1"/>
</dbReference>
<keyword evidence="3" id="KW-1003">Cell membrane</keyword>
<dbReference type="Gene3D" id="2.70.150.10">
    <property type="entry name" value="Calcium-transporting ATPase, cytoplasmic transduction domain A"/>
    <property type="match status" value="1"/>
</dbReference>
<evidence type="ECO:0000256" key="3">
    <source>
        <dbReference type="ARBA" id="ARBA00022475"/>
    </source>
</evidence>
<feature type="transmembrane region" description="Helical" evidence="11">
    <location>
        <begin position="96"/>
        <end position="112"/>
    </location>
</feature>
<feature type="transmembrane region" description="Helical" evidence="11">
    <location>
        <begin position="878"/>
        <end position="897"/>
    </location>
</feature>
<dbReference type="Pfam" id="PF08282">
    <property type="entry name" value="Hydrolase_3"/>
    <property type="match status" value="1"/>
</dbReference>
<keyword evidence="8 11" id="KW-1133">Transmembrane helix</keyword>
<feature type="transmembrane region" description="Helical" evidence="11">
    <location>
        <begin position="68"/>
        <end position="90"/>
    </location>
</feature>
<dbReference type="InterPro" id="IPR023214">
    <property type="entry name" value="HAD_sf"/>
</dbReference>
<dbReference type="PROSITE" id="PS00154">
    <property type="entry name" value="ATPASE_E1_E2"/>
    <property type="match status" value="1"/>
</dbReference>
<dbReference type="InterPro" id="IPR018303">
    <property type="entry name" value="ATPase_P-typ_P_site"/>
</dbReference>
<dbReference type="Pfam" id="PF00690">
    <property type="entry name" value="Cation_ATPase_N"/>
    <property type="match status" value="1"/>
</dbReference>
<dbReference type="SFLD" id="SFLDF00027">
    <property type="entry name" value="p-type_atpase"/>
    <property type="match status" value="1"/>
</dbReference>
<evidence type="ECO:0000256" key="11">
    <source>
        <dbReference type="SAM" id="Phobius"/>
    </source>
</evidence>
<dbReference type="SMART" id="SM00831">
    <property type="entry name" value="Cation_ATPase_N"/>
    <property type="match status" value="1"/>
</dbReference>
<dbReference type="SFLD" id="SFLDG00002">
    <property type="entry name" value="C1.7:_P-type_atpase_like"/>
    <property type="match status" value="1"/>
</dbReference>
<evidence type="ECO:0000256" key="9">
    <source>
        <dbReference type="ARBA" id="ARBA00023136"/>
    </source>
</evidence>
<feature type="transmembrane region" description="Helical" evidence="11">
    <location>
        <begin position="909"/>
        <end position="932"/>
    </location>
</feature>
<dbReference type="NCBIfam" id="TIGR01494">
    <property type="entry name" value="ATPase_P-type"/>
    <property type="match status" value="3"/>
</dbReference>
<evidence type="ECO:0000256" key="6">
    <source>
        <dbReference type="ARBA" id="ARBA00022840"/>
    </source>
</evidence>
<organism evidence="13 14">
    <name type="scientific">Nitrospira defluvii</name>
    <dbReference type="NCBI Taxonomy" id="330214"/>
    <lineage>
        <taxon>Bacteria</taxon>
        <taxon>Pseudomonadati</taxon>
        <taxon>Nitrospirota</taxon>
        <taxon>Nitrospiria</taxon>
        <taxon>Nitrospirales</taxon>
        <taxon>Nitrospiraceae</taxon>
        <taxon>Nitrospira</taxon>
    </lineage>
</organism>
<keyword evidence="4 11" id="KW-0812">Transmembrane</keyword>
<feature type="transmembrane region" description="Helical" evidence="11">
    <location>
        <begin position="767"/>
        <end position="785"/>
    </location>
</feature>
<dbReference type="Pfam" id="PF00689">
    <property type="entry name" value="Cation_ATPase_C"/>
    <property type="match status" value="1"/>
</dbReference>
<feature type="domain" description="Cation-transporting P-type ATPase N-terminal" evidence="12">
    <location>
        <begin position="18"/>
        <end position="92"/>
    </location>
</feature>
<dbReference type="Pfam" id="PF13246">
    <property type="entry name" value="Cation_ATPase"/>
    <property type="match status" value="1"/>
</dbReference>
<keyword evidence="14" id="KW-1185">Reference proteome</keyword>
<dbReference type="PRINTS" id="PR00119">
    <property type="entry name" value="CATATPASE"/>
</dbReference>
<sequence>MENAQRERDAQSQDSMGSHHHLPTHEVVLLLETDLAKGLSSEEAARRLERFGPNILPKFRRHGPLLRFLFQFHHPLIYVLLAATVVTAFLGEWVDASVIFGVVFVNAVMGFIQESRAEAALDALASMMKTEARVRRDGQTVRVPSEDLVPGEVVLLESGDKVPADLRLAKVRELRVDESALTGESVPVEKADLVLPPETVVADRKNMAFSGSLVTYGQGVGVAVGTGVATELGRIHQLMGETTQLATPLTKKLASFSTGLTVAILGMAALTFALGLWRGRPATEVFMAAVALAVSAIPEGLPAAVTITLAIGVGRMARRHAIIRKLPAVETLGSTTVICSDKTGTLTKNEMTVQAISAGDWVFDVDGAGYEPVGEIRERSAESQGLSAEASLEGSVSRSDSPAPATPHVALPPALRELLAAGALCNDAQHLERDGRWTIVGDPTEGALLVVAKKAGIDLNRLHEQFPRVEAIPFESERQFMATLHRVKSGGDSVLYLKGAVEKAIRLCRRMCVADGTEQVLDAQAVLSQVDAFAGRGLRVLALARKAFPADTATVTECDVEDGLTFLGLQAMMDPPRPEAVAAVRACQQAGIAVKMITGDHALTARAIAQQIGLDGRKHHENGALIAMTGQELAAIPQAELAEVADRTAVFARVSPEQKLRLVEALQSRRHVVAMTGDGVNDAPALKQADIGVAMGRGGTEVAKEAADMVLTDDNFASIEAAVEEGRCVFDNLTKFIVWTLPTNGGEGLVLLTAIAFGTALPVLPVQILWINMTTAVALGLMLAFEPTEPGIMMRPPRDPGQPILTGVLIERIVLVSFLVLAGAYGVFLWELDRTESILPARTAAVNVIVMAELFYLFNCRSLELTMFHVGLFSNPWIWRGVTVMTVLQLLLTYVPAMNRLFHTAPIDGFAWGLVLAAAVTVYVVVEVETWLRLQWKRRMRSAASTRRSAYDHRNDA</sequence>
<dbReference type="InterPro" id="IPR023298">
    <property type="entry name" value="ATPase_P-typ_TM_dom_sf"/>
</dbReference>
<accession>A0ABM8R906</accession>
<evidence type="ECO:0000256" key="4">
    <source>
        <dbReference type="ARBA" id="ARBA00022692"/>
    </source>
</evidence>
<keyword evidence="7" id="KW-1278">Translocase</keyword>
<dbReference type="Gene3D" id="3.40.50.1000">
    <property type="entry name" value="HAD superfamily/HAD-like"/>
    <property type="match status" value="1"/>
</dbReference>
<name>A0ABM8R906_9BACT</name>
<dbReference type="InterPro" id="IPR006068">
    <property type="entry name" value="ATPase_P-typ_cation-transptr_C"/>
</dbReference>
<dbReference type="Gene3D" id="1.20.1110.10">
    <property type="entry name" value="Calcium-transporting ATPase, transmembrane domain"/>
    <property type="match status" value="1"/>
</dbReference>
<evidence type="ECO:0000313" key="14">
    <source>
        <dbReference type="Proteomes" id="UP000675880"/>
    </source>
</evidence>
<feature type="transmembrane region" description="Helical" evidence="11">
    <location>
        <begin position="286"/>
        <end position="314"/>
    </location>
</feature>
<keyword evidence="5" id="KW-0547">Nucleotide-binding</keyword>
<dbReference type="InterPro" id="IPR036412">
    <property type="entry name" value="HAD-like_sf"/>
</dbReference>
<keyword evidence="9 11" id="KW-0472">Membrane</keyword>
<dbReference type="EMBL" id="CAJNBJ010000005">
    <property type="protein sequence ID" value="CAE6739963.1"/>
    <property type="molecule type" value="Genomic_DNA"/>
</dbReference>
<feature type="transmembrane region" description="Helical" evidence="11">
    <location>
        <begin position="736"/>
        <end position="761"/>
    </location>
</feature>
<dbReference type="SUPFAM" id="SSF56784">
    <property type="entry name" value="HAD-like"/>
    <property type="match status" value="1"/>
</dbReference>
<dbReference type="Gene3D" id="3.40.1110.10">
    <property type="entry name" value="Calcium-transporting ATPase, cytoplasmic domain N"/>
    <property type="match status" value="1"/>
</dbReference>
<dbReference type="InterPro" id="IPR044492">
    <property type="entry name" value="P_typ_ATPase_HD_dom"/>
</dbReference>
<feature type="transmembrane region" description="Helical" evidence="11">
    <location>
        <begin position="253"/>
        <end position="274"/>
    </location>
</feature>
<dbReference type="Pfam" id="PF00122">
    <property type="entry name" value="E1-E2_ATPase"/>
    <property type="match status" value="1"/>
</dbReference>
<evidence type="ECO:0000256" key="2">
    <source>
        <dbReference type="ARBA" id="ARBA00005675"/>
    </source>
</evidence>
<keyword evidence="6" id="KW-0067">ATP-binding</keyword>
<dbReference type="PRINTS" id="PR00120">
    <property type="entry name" value="HATPASE"/>
</dbReference>
<comment type="similarity">
    <text evidence="2">Belongs to the cation transport ATPase (P-type) (TC 3.A.3) family. Type IIA subfamily.</text>
</comment>
<dbReference type="Proteomes" id="UP000675880">
    <property type="component" value="Unassembled WGS sequence"/>
</dbReference>
<comment type="caution">
    <text evidence="13">The sequence shown here is derived from an EMBL/GenBank/DDBJ whole genome shotgun (WGS) entry which is preliminary data.</text>
</comment>
<reference evidence="13 14" key="1">
    <citation type="submission" date="2021-02" db="EMBL/GenBank/DDBJ databases">
        <authorList>
            <person name="Han P."/>
        </authorList>
    </citation>
    <scope>NUCLEOTIDE SEQUENCE [LARGE SCALE GENOMIC DNA]</scope>
    <source>
        <strain evidence="13">Candidatus Nitrospira sp. ZN2</strain>
    </source>
</reference>
<dbReference type="InterPro" id="IPR004014">
    <property type="entry name" value="ATPase_P-typ_cation-transptr_N"/>
</dbReference>
<dbReference type="PANTHER" id="PTHR43294:SF21">
    <property type="entry name" value="CATION TRANSPORTING ATPASE"/>
    <property type="match status" value="1"/>
</dbReference>
<evidence type="ECO:0000259" key="12">
    <source>
        <dbReference type="SMART" id="SM00831"/>
    </source>
</evidence>
<feature type="region of interest" description="Disordered" evidence="10">
    <location>
        <begin position="377"/>
        <end position="407"/>
    </location>
</feature>
<gene>
    <name evidence="13" type="primary">ctpF</name>
    <name evidence="13" type="ORF">NSPZN2_130042</name>
</gene>
<dbReference type="InterPro" id="IPR050510">
    <property type="entry name" value="Cation_transp_ATPase_P-type"/>
</dbReference>
<evidence type="ECO:0000256" key="5">
    <source>
        <dbReference type="ARBA" id="ARBA00022741"/>
    </source>
</evidence>
<dbReference type="PANTHER" id="PTHR43294">
    <property type="entry name" value="SODIUM/POTASSIUM-TRANSPORTING ATPASE SUBUNIT ALPHA"/>
    <property type="match status" value="1"/>
</dbReference>
<evidence type="ECO:0000256" key="7">
    <source>
        <dbReference type="ARBA" id="ARBA00022967"/>
    </source>
</evidence>
<protein>
    <submittedName>
        <fullName evidence="13">Cation-transporting ATPase F</fullName>
    </submittedName>
</protein>
<evidence type="ECO:0000313" key="13">
    <source>
        <dbReference type="EMBL" id="CAE6739963.1"/>
    </source>
</evidence>
<dbReference type="InterPro" id="IPR059000">
    <property type="entry name" value="ATPase_P-type_domA"/>
</dbReference>
<proteinExistence type="inferred from homology"/>
<dbReference type="SUPFAM" id="SSF81660">
    <property type="entry name" value="Metal cation-transporting ATPase, ATP-binding domain N"/>
    <property type="match status" value="1"/>
</dbReference>
<dbReference type="InterPro" id="IPR008250">
    <property type="entry name" value="ATPase_P-typ_transduc_dom_A_sf"/>
</dbReference>
<evidence type="ECO:0000256" key="8">
    <source>
        <dbReference type="ARBA" id="ARBA00022989"/>
    </source>
</evidence>